<sequence>MNKPLRHVALVGFVMFALLFGSTSWIQYFQAENLREHELNNRTLIEELSRERGPILVDGTPIAYSVPVDDVYEFQRTYGADGMSPEMYANITGFFSVTNGATNLEKTENSLLAGTDDALFYDKITNWLTGRQPMGAAIEITVDPAAQKAAWDALGGQKGAAVALDPKTGDVLAMVSTPGWDPNALATHDHSAAQDAYDRLIADEDNPAYNRAIGGNLYPPGSTFKIVTAAAALESGEYEPDTMLDGPAELDLPQTTATIRNSGGGACGSGTISLADSLRISCNTSFADLGMTLGQDAMETQAREFGFGEDMEIPLRVSASSFPADTNPPQLAQSALGQFEVRSTPLQMAMVSAAIANDGKLMHPQLIDQVRNARTLDLIEEPSPREFSRPVSGETAQELTDMMVSVVTDGTGSAGQIPGIDVAAKTGTAQHAEGAAPHAWYTSFAPADDPQVAVAVVVESGGRAGSEAYGGSTAGPIAKAVMEAVIKE</sequence>
<accession>A0ABP8EF46</accession>
<evidence type="ECO:0000259" key="2">
    <source>
        <dbReference type="Pfam" id="PF21922"/>
    </source>
</evidence>
<dbReference type="PANTHER" id="PTHR30627:SF24">
    <property type="entry name" value="PENICILLIN-BINDING PROTEIN 4B"/>
    <property type="match status" value="1"/>
</dbReference>
<reference evidence="4" key="1">
    <citation type="journal article" date="2019" name="Int. J. Syst. Evol. Microbiol.">
        <title>The Global Catalogue of Microorganisms (GCM) 10K type strain sequencing project: providing services to taxonomists for standard genome sequencing and annotation.</title>
        <authorList>
            <consortium name="The Broad Institute Genomics Platform"/>
            <consortium name="The Broad Institute Genome Sequencing Center for Infectious Disease"/>
            <person name="Wu L."/>
            <person name="Ma J."/>
        </authorList>
    </citation>
    <scope>NUCLEOTIDE SEQUENCE [LARGE SCALE GENOMIC DNA]</scope>
    <source>
        <strain evidence="4">JCM 17458</strain>
    </source>
</reference>
<evidence type="ECO:0000313" key="3">
    <source>
        <dbReference type="EMBL" id="GAA4282599.1"/>
    </source>
</evidence>
<dbReference type="Gene3D" id="3.40.710.10">
    <property type="entry name" value="DD-peptidase/beta-lactamase superfamily"/>
    <property type="match status" value="1"/>
</dbReference>
<dbReference type="Proteomes" id="UP001501586">
    <property type="component" value="Unassembled WGS sequence"/>
</dbReference>
<dbReference type="InterPro" id="IPR054120">
    <property type="entry name" value="PBPA_dimer"/>
</dbReference>
<dbReference type="SUPFAM" id="SSF56601">
    <property type="entry name" value="beta-lactamase/transpeptidase-like"/>
    <property type="match status" value="1"/>
</dbReference>
<dbReference type="Pfam" id="PF21922">
    <property type="entry name" value="PBP_dimer_2"/>
    <property type="match status" value="1"/>
</dbReference>
<gene>
    <name evidence="3" type="ORF">GCM10022261_01300</name>
</gene>
<evidence type="ECO:0000259" key="1">
    <source>
        <dbReference type="Pfam" id="PF00905"/>
    </source>
</evidence>
<dbReference type="RefSeq" id="WP_236865757.1">
    <property type="nucleotide sequence ID" value="NZ_BAABAZ010000003.1"/>
</dbReference>
<dbReference type="PANTHER" id="PTHR30627">
    <property type="entry name" value="PEPTIDOGLYCAN D,D-TRANSPEPTIDASE"/>
    <property type="match status" value="1"/>
</dbReference>
<name>A0ABP8EF46_9MICO</name>
<dbReference type="Gene3D" id="3.90.1310.10">
    <property type="entry name" value="Penicillin-binding protein 2a (Domain 2)"/>
    <property type="match status" value="1"/>
</dbReference>
<feature type="domain" description="Penicillin binding protein A dimerisation" evidence="2">
    <location>
        <begin position="52"/>
        <end position="138"/>
    </location>
</feature>
<dbReference type="InterPro" id="IPR001460">
    <property type="entry name" value="PCN-bd_Tpept"/>
</dbReference>
<dbReference type="EMBL" id="BAABAZ010000003">
    <property type="protein sequence ID" value="GAA4282599.1"/>
    <property type="molecule type" value="Genomic_DNA"/>
</dbReference>
<proteinExistence type="predicted"/>
<feature type="domain" description="Penicillin-binding protein transpeptidase" evidence="1">
    <location>
        <begin position="159"/>
        <end position="483"/>
    </location>
</feature>
<dbReference type="Pfam" id="PF00905">
    <property type="entry name" value="Transpeptidase"/>
    <property type="match status" value="1"/>
</dbReference>
<organism evidence="3 4">
    <name type="scientific">Brevibacterium daeguense</name>
    <dbReference type="NCBI Taxonomy" id="909936"/>
    <lineage>
        <taxon>Bacteria</taxon>
        <taxon>Bacillati</taxon>
        <taxon>Actinomycetota</taxon>
        <taxon>Actinomycetes</taxon>
        <taxon>Micrococcales</taxon>
        <taxon>Brevibacteriaceae</taxon>
        <taxon>Brevibacterium</taxon>
    </lineage>
</organism>
<protein>
    <submittedName>
        <fullName evidence="3">Penicillin-binding transpeptidase domain-containing protein</fullName>
    </submittedName>
</protein>
<keyword evidence="4" id="KW-1185">Reference proteome</keyword>
<comment type="caution">
    <text evidence="3">The sequence shown here is derived from an EMBL/GenBank/DDBJ whole genome shotgun (WGS) entry which is preliminary data.</text>
</comment>
<dbReference type="InterPro" id="IPR050515">
    <property type="entry name" value="Beta-lactam/transpept"/>
</dbReference>
<evidence type="ECO:0000313" key="4">
    <source>
        <dbReference type="Proteomes" id="UP001501586"/>
    </source>
</evidence>
<dbReference type="InterPro" id="IPR012338">
    <property type="entry name" value="Beta-lactam/transpept-like"/>
</dbReference>